<dbReference type="CAZy" id="GT1">
    <property type="family name" value="Glycosyltransferase Family 1"/>
</dbReference>
<evidence type="ECO:0000256" key="4">
    <source>
        <dbReference type="RuleBase" id="RU003718"/>
    </source>
</evidence>
<organism evidence="6">
    <name type="scientific">Picea sitchensis</name>
    <name type="common">Sitka spruce</name>
    <name type="synonym">Pinus sitchensis</name>
    <dbReference type="NCBI Taxonomy" id="3332"/>
    <lineage>
        <taxon>Eukaryota</taxon>
        <taxon>Viridiplantae</taxon>
        <taxon>Streptophyta</taxon>
        <taxon>Embryophyta</taxon>
        <taxon>Tracheophyta</taxon>
        <taxon>Spermatophyta</taxon>
        <taxon>Pinopsida</taxon>
        <taxon>Pinidae</taxon>
        <taxon>Conifers I</taxon>
        <taxon>Pinales</taxon>
        <taxon>Pinaceae</taxon>
        <taxon>Picea</taxon>
    </lineage>
</organism>
<dbReference type="OMA" id="SSIAQCY"/>
<evidence type="ECO:0000256" key="2">
    <source>
        <dbReference type="ARBA" id="ARBA00022676"/>
    </source>
</evidence>
<dbReference type="PANTHER" id="PTHR11926:SF774">
    <property type="entry name" value="UDP-GLYCOSYLTRANSFERASE 85A1-RELATED"/>
    <property type="match status" value="1"/>
</dbReference>
<dbReference type="CDD" id="cd03784">
    <property type="entry name" value="GT1_Gtf-like"/>
    <property type="match status" value="1"/>
</dbReference>
<dbReference type="EC" id="2.4.1.-" evidence="5"/>
<dbReference type="GO" id="GO:0080043">
    <property type="term" value="F:quercetin 3-O-glucosyltransferase activity"/>
    <property type="evidence" value="ECO:0007669"/>
    <property type="project" value="TreeGrafter"/>
</dbReference>
<evidence type="ECO:0000256" key="3">
    <source>
        <dbReference type="ARBA" id="ARBA00022679"/>
    </source>
</evidence>
<protein>
    <recommendedName>
        <fullName evidence="5">Glycosyltransferase</fullName>
        <ecNumber evidence="5">2.4.1.-</ecNumber>
    </recommendedName>
</protein>
<keyword evidence="2 4" id="KW-0328">Glycosyltransferase</keyword>
<dbReference type="AlphaFoldDB" id="A9NVB5"/>
<dbReference type="InterPro" id="IPR002213">
    <property type="entry name" value="UDP_glucos_trans"/>
</dbReference>
<dbReference type="EMBL" id="EF085269">
    <property type="protein sequence ID" value="ABK24576.1"/>
    <property type="molecule type" value="mRNA"/>
</dbReference>
<dbReference type="GO" id="GO:0080044">
    <property type="term" value="F:quercetin 7-O-glucosyltransferase activity"/>
    <property type="evidence" value="ECO:0007669"/>
    <property type="project" value="TreeGrafter"/>
</dbReference>
<name>A9NVB5_PICSI</name>
<sequence length="508" mass="56189">MNIEDENLQCALHAVIVPFPLQSHVNALMNLAQLLVMRGFFITFVNIEWIHKRIVGDSARKANSLISLLSRGDRDHRGGRIRFLSIADGLPPDHCSASNFGDSFIALQKLSPALEHLLRSSSGNDEQYPFPAITCIVTDCVMSCTEQVATNMKVPRVIFWPLCAASSIAQCYATFLISHGHIPVTISEANNPEKLITCLPGNIPPLRPSDLNSLYRAQDPSDVLFNALLYESQKQSKGDYVLVNTFEELEGRDAVTALSLNGCPALAIGPLFLPNFLQGRDSTTSLWEEDESCQTWLDMQQPASVIYVSFGSLAVKSQEQLEQLALGLEGTGQPFLWVLRSDVAEGKPAVLPEGFEERTKERALLVRWAPQLKVLSHTSVGLFLTHSGWNSTMESMSLGVPILGFPYSGDQFLNCRFAKDVWEIGLDFEGVDVDDQRVVPKEEVEDTVKRMMRSSQGKQLRENALKLKECATRAVLPGGSSFLNLNTFVEDMARKVAAQSAQSKNETK</sequence>
<keyword evidence="3 4" id="KW-0808">Transferase</keyword>
<reference evidence="6" key="1">
    <citation type="journal article" date="2008" name="BMC Genomics">
        <title>A conifer genomics resource of 200,000 spruce (Picea spp.) ESTs and 6,464 high-quality, sequence-finished full-length cDNAs for Sitka spruce (Picea sitchensis).</title>
        <authorList>
            <person name="Ralph S.G."/>
            <person name="Chun H.J."/>
            <person name="Kolosova N."/>
            <person name="Cooper D."/>
            <person name="Oddy C."/>
            <person name="Ritland C.E."/>
            <person name="Kirkpatrick R."/>
            <person name="Moore R."/>
            <person name="Barber S."/>
            <person name="Holt R.A."/>
            <person name="Jones S.J."/>
            <person name="Marra M.A."/>
            <person name="Douglas C.J."/>
            <person name="Ritland K."/>
            <person name="Bohlmann J."/>
        </authorList>
    </citation>
    <scope>NUCLEOTIDE SEQUENCE</scope>
    <source>
        <tissue evidence="6">Green portion of the leader tissue</tissue>
    </source>
</reference>
<evidence type="ECO:0000256" key="1">
    <source>
        <dbReference type="ARBA" id="ARBA00009995"/>
    </source>
</evidence>
<dbReference type="SUPFAM" id="SSF53756">
    <property type="entry name" value="UDP-Glycosyltransferase/glycogen phosphorylase"/>
    <property type="match status" value="1"/>
</dbReference>
<dbReference type="InterPro" id="IPR035595">
    <property type="entry name" value="UDP_glycos_trans_CS"/>
</dbReference>
<comment type="similarity">
    <text evidence="1 4">Belongs to the UDP-glycosyltransferase family.</text>
</comment>
<accession>A9NVB5</accession>
<dbReference type="PROSITE" id="PS00375">
    <property type="entry name" value="UDPGT"/>
    <property type="match status" value="1"/>
</dbReference>
<evidence type="ECO:0000256" key="5">
    <source>
        <dbReference type="RuleBase" id="RU362057"/>
    </source>
</evidence>
<dbReference type="Pfam" id="PF00201">
    <property type="entry name" value="UDPGT"/>
    <property type="match status" value="1"/>
</dbReference>
<dbReference type="PANTHER" id="PTHR11926">
    <property type="entry name" value="GLUCOSYL/GLUCURONOSYL TRANSFERASES"/>
    <property type="match status" value="1"/>
</dbReference>
<evidence type="ECO:0000313" key="6">
    <source>
        <dbReference type="EMBL" id="ABK24576.1"/>
    </source>
</evidence>
<dbReference type="Gene3D" id="3.40.50.2000">
    <property type="entry name" value="Glycogen Phosphorylase B"/>
    <property type="match status" value="2"/>
</dbReference>
<dbReference type="FunFam" id="3.40.50.2000:FF:000078">
    <property type="entry name" value="Glycosyltransferase"/>
    <property type="match status" value="1"/>
</dbReference>
<proteinExistence type="evidence at transcript level"/>